<proteinExistence type="predicted"/>
<dbReference type="Proteomes" id="UP000887013">
    <property type="component" value="Unassembled WGS sequence"/>
</dbReference>
<comment type="caution">
    <text evidence="1">The sequence shown here is derived from an EMBL/GenBank/DDBJ whole genome shotgun (WGS) entry which is preliminary data.</text>
</comment>
<reference evidence="1" key="1">
    <citation type="submission" date="2020-08" db="EMBL/GenBank/DDBJ databases">
        <title>Multicomponent nature underlies the extraordinary mechanical properties of spider dragline silk.</title>
        <authorList>
            <person name="Kono N."/>
            <person name="Nakamura H."/>
            <person name="Mori M."/>
            <person name="Yoshida Y."/>
            <person name="Ohtoshi R."/>
            <person name="Malay A.D."/>
            <person name="Moran D.A.P."/>
            <person name="Tomita M."/>
            <person name="Numata K."/>
            <person name="Arakawa K."/>
        </authorList>
    </citation>
    <scope>NUCLEOTIDE SEQUENCE</scope>
</reference>
<keyword evidence="2" id="KW-1185">Reference proteome</keyword>
<evidence type="ECO:0000313" key="2">
    <source>
        <dbReference type="Proteomes" id="UP000887013"/>
    </source>
</evidence>
<dbReference type="EMBL" id="BMAW01017178">
    <property type="protein sequence ID" value="GFT52423.1"/>
    <property type="molecule type" value="Genomic_DNA"/>
</dbReference>
<organism evidence="1 2">
    <name type="scientific">Nephila pilipes</name>
    <name type="common">Giant wood spider</name>
    <name type="synonym">Nephila maculata</name>
    <dbReference type="NCBI Taxonomy" id="299642"/>
    <lineage>
        <taxon>Eukaryota</taxon>
        <taxon>Metazoa</taxon>
        <taxon>Ecdysozoa</taxon>
        <taxon>Arthropoda</taxon>
        <taxon>Chelicerata</taxon>
        <taxon>Arachnida</taxon>
        <taxon>Araneae</taxon>
        <taxon>Araneomorphae</taxon>
        <taxon>Entelegynae</taxon>
        <taxon>Araneoidea</taxon>
        <taxon>Nephilidae</taxon>
        <taxon>Nephila</taxon>
    </lineage>
</organism>
<gene>
    <name evidence="1" type="ORF">NPIL_622711</name>
</gene>
<accession>A0A8X6P7B9</accession>
<name>A0A8X6P7B9_NEPPI</name>
<sequence length="88" mass="9951">MKIQGRLTSDNNFELGSKTSFIYSGRIQQSGKQTKQIHDDPTDDRAKVEDDLTKWIFDIERSNGIGLESICSILESQSSSTPKNENRD</sequence>
<dbReference type="AlphaFoldDB" id="A0A8X6P7B9"/>
<protein>
    <submittedName>
        <fullName evidence="1">Uncharacterized protein</fullName>
    </submittedName>
</protein>
<evidence type="ECO:0000313" key="1">
    <source>
        <dbReference type="EMBL" id="GFT52423.1"/>
    </source>
</evidence>